<dbReference type="Proteomes" id="UP000612349">
    <property type="component" value="Unassembled WGS sequence"/>
</dbReference>
<evidence type="ECO:0000256" key="1">
    <source>
        <dbReference type="SAM" id="MobiDB-lite"/>
    </source>
</evidence>
<dbReference type="SUPFAM" id="SSF52540">
    <property type="entry name" value="P-loop containing nucleoside triphosphate hydrolases"/>
    <property type="match status" value="1"/>
</dbReference>
<dbReference type="NCBIfam" id="TIGR02786">
    <property type="entry name" value="addB_alphas"/>
    <property type="match status" value="1"/>
</dbReference>
<dbReference type="InterPro" id="IPR014153">
    <property type="entry name" value="Ds_break_AddB"/>
</dbReference>
<proteinExistence type="predicted"/>
<gene>
    <name evidence="3" type="ORF">GCM10010990_30290</name>
</gene>
<name>A0A916Z781_9SPHN</name>
<dbReference type="RefSeq" id="WP_229665539.1">
    <property type="nucleotide sequence ID" value="NZ_BMIP01000007.1"/>
</dbReference>
<comment type="caution">
    <text evidence="3">The sequence shown here is derived from an EMBL/GenBank/DDBJ whole genome shotgun (WGS) entry which is preliminary data.</text>
</comment>
<feature type="region of interest" description="Disordered" evidence="1">
    <location>
        <begin position="717"/>
        <end position="739"/>
    </location>
</feature>
<organism evidence="3 4">
    <name type="scientific">Croceicoccus mobilis</name>
    <dbReference type="NCBI Taxonomy" id="1703339"/>
    <lineage>
        <taxon>Bacteria</taxon>
        <taxon>Pseudomonadati</taxon>
        <taxon>Pseudomonadota</taxon>
        <taxon>Alphaproteobacteria</taxon>
        <taxon>Sphingomonadales</taxon>
        <taxon>Erythrobacteraceae</taxon>
        <taxon>Croceicoccus</taxon>
    </lineage>
</organism>
<dbReference type="InterPro" id="IPR011335">
    <property type="entry name" value="Restrct_endonuc-II-like"/>
</dbReference>
<dbReference type="AlphaFoldDB" id="A0A916Z781"/>
<dbReference type="Gene3D" id="3.90.320.10">
    <property type="match status" value="1"/>
</dbReference>
<dbReference type="InterPro" id="IPR027417">
    <property type="entry name" value="P-loop_NTPase"/>
</dbReference>
<feature type="domain" description="PD-(D/E)XK endonuclease-like" evidence="2">
    <location>
        <begin position="743"/>
        <end position="979"/>
    </location>
</feature>
<sequence>MAEKTEKQRLAIYSIAAHRGFADALAAGLVPRYSDGAHGLARLTLLLPGRRAIRTMTEAFTRLMGEQGTPNGSGGLLLPRMAVIGDIELNETLGPLLDPIGEGADIPPAANPTRRWLRLAEMLRMAMLREGMEIPTNAALLRQAREIGSAMDRLLVEGIAPEDLLGERVLDIVGELSGHWRENLRLFATVQAMWLSELQARQELDAPARRNALFEHAADRWRTNPPVDPVVAAGITSASPAIAALLRRIAELPQGAVVLPDLDLAMEDEVWESLGRAGVGPEPGDAPLGPGDAVTHPQYHLKLLLNRMGVARGEVRNWHRRGSSAAPPERSRALSSLFLPPKESASWVDLPPERRRLTGVRLMESAHPEHEAQSIALLMREALDTPERRVALVTPDRGLAGRVIAHLKRWNIDADDSAGRPLPHTPAGRIALLIAEILATRAAPVPLVAALAHPHAGGKDDERRQWLSHARLLEKALRGPRIDVGLAPLAEKAREIAGKRSSTAFAEWWARVEAIIAPLVALGETETLDMGDALSAIAAAGEAMCGLAIWSEADGRSLSSTLETLREAAREVPTALAPAEVPLVLRDVLDQVSVRPPYGGHPRIAIYGLIEARMSRADLVICGGLTEGSWPQGASQDPLVAPAVMRALGVPGGDFRIGLSAHDLAAALGAPQVVLSYARKDASGPAIASRFVLRVRAMLGELLERHMERDIPHIAEALDRDQPTAPHPQPKPMPSAEQRRVDISATALDRLRSDPYQFYASHILRLRALDGIDQEPTPAWRGEAVHDILERWYVDHRAAPGTLLPLAEKRLAELSGHPFMRGLWQPRLLAALAWLDEETQGLRADGREIAVVETGGAFTVDGVKISARADRIDRLVNGELAIVDYKTGHPPKGSEVEAGYALQLGTTGLVAAHGGFDGLSGEPTHFEYWSLARDRKSGEFGYREEPIPEGRKKSGIERDKFLSESRRMLQDALDRWITGTEPFTARLNPDLPGYNDYDQLMRLDEWQGRGNDGGSDET</sequence>
<dbReference type="Pfam" id="PF12705">
    <property type="entry name" value="PDDEXK_1"/>
    <property type="match status" value="1"/>
</dbReference>
<evidence type="ECO:0000259" key="2">
    <source>
        <dbReference type="Pfam" id="PF12705"/>
    </source>
</evidence>
<reference evidence="3" key="1">
    <citation type="journal article" date="2014" name="Int. J. Syst. Evol. Microbiol.">
        <title>Complete genome sequence of Corynebacterium casei LMG S-19264T (=DSM 44701T), isolated from a smear-ripened cheese.</title>
        <authorList>
            <consortium name="US DOE Joint Genome Institute (JGI-PGF)"/>
            <person name="Walter F."/>
            <person name="Albersmeier A."/>
            <person name="Kalinowski J."/>
            <person name="Ruckert C."/>
        </authorList>
    </citation>
    <scope>NUCLEOTIDE SEQUENCE</scope>
    <source>
        <strain evidence="3">CGMCC 1.15360</strain>
    </source>
</reference>
<dbReference type="SUPFAM" id="SSF52980">
    <property type="entry name" value="Restriction endonuclease-like"/>
    <property type="match status" value="1"/>
</dbReference>
<dbReference type="InterPro" id="IPR038726">
    <property type="entry name" value="PDDEXK_AddAB-type"/>
</dbReference>
<protein>
    <submittedName>
        <fullName evidence="3">Double-strand break repair protein AddB</fullName>
    </submittedName>
</protein>
<evidence type="ECO:0000313" key="3">
    <source>
        <dbReference type="EMBL" id="GGD78407.1"/>
    </source>
</evidence>
<reference evidence="3" key="2">
    <citation type="submission" date="2020-09" db="EMBL/GenBank/DDBJ databases">
        <authorList>
            <person name="Sun Q."/>
            <person name="Zhou Y."/>
        </authorList>
    </citation>
    <scope>NUCLEOTIDE SEQUENCE</scope>
    <source>
        <strain evidence="3">CGMCC 1.15360</strain>
    </source>
</reference>
<accession>A0A916Z781</accession>
<dbReference type="EMBL" id="BMIP01000007">
    <property type="protein sequence ID" value="GGD78407.1"/>
    <property type="molecule type" value="Genomic_DNA"/>
</dbReference>
<evidence type="ECO:0000313" key="4">
    <source>
        <dbReference type="Proteomes" id="UP000612349"/>
    </source>
</evidence>
<keyword evidence="4" id="KW-1185">Reference proteome</keyword>
<dbReference type="InterPro" id="IPR011604">
    <property type="entry name" value="PDDEXK-like_dom_sf"/>
</dbReference>